<gene>
    <name evidence="2" type="ORF">CLV94_1892</name>
</gene>
<dbReference type="NCBIfam" id="TIGR01200">
    <property type="entry name" value="GLPGLI"/>
    <property type="match status" value="1"/>
</dbReference>
<feature type="chain" id="PRO_5019785221" evidence="1">
    <location>
        <begin position="23"/>
        <end position="281"/>
    </location>
</feature>
<evidence type="ECO:0000313" key="2">
    <source>
        <dbReference type="EMBL" id="RKS26822.1"/>
    </source>
</evidence>
<dbReference type="EMBL" id="RBLC01000001">
    <property type="protein sequence ID" value="RKS26822.1"/>
    <property type="molecule type" value="Genomic_DNA"/>
</dbReference>
<dbReference type="OrthoDB" id="1068986at2"/>
<name>A0A495MP15_9FLAO</name>
<dbReference type="Pfam" id="PF09697">
    <property type="entry name" value="Porph_ging"/>
    <property type="match status" value="1"/>
</dbReference>
<protein>
    <submittedName>
        <fullName evidence="2">GLPGLI family protein</fullName>
    </submittedName>
</protein>
<dbReference type="AlphaFoldDB" id="A0A495MP15"/>
<keyword evidence="1" id="KW-0732">Signal</keyword>
<feature type="signal peptide" evidence="1">
    <location>
        <begin position="1"/>
        <end position="22"/>
    </location>
</feature>
<dbReference type="Proteomes" id="UP000277579">
    <property type="component" value="Unassembled WGS sequence"/>
</dbReference>
<comment type="caution">
    <text evidence="2">The sequence shown here is derived from an EMBL/GenBank/DDBJ whole genome shotgun (WGS) entry which is preliminary data.</text>
</comment>
<organism evidence="2 3">
    <name type="scientific">Flavobacterium endophyticum</name>
    <dbReference type="NCBI Taxonomy" id="1540163"/>
    <lineage>
        <taxon>Bacteria</taxon>
        <taxon>Pseudomonadati</taxon>
        <taxon>Bacteroidota</taxon>
        <taxon>Flavobacteriia</taxon>
        <taxon>Flavobacteriales</taxon>
        <taxon>Flavobacteriaceae</taxon>
        <taxon>Flavobacterium</taxon>
    </lineage>
</organism>
<dbReference type="RefSeq" id="WP_121376111.1">
    <property type="nucleotide sequence ID" value="NZ_RBLC01000001.1"/>
</dbReference>
<evidence type="ECO:0000256" key="1">
    <source>
        <dbReference type="SAM" id="SignalP"/>
    </source>
</evidence>
<keyword evidence="3" id="KW-1185">Reference proteome</keyword>
<proteinExistence type="predicted"/>
<dbReference type="InterPro" id="IPR005901">
    <property type="entry name" value="GLPGLI"/>
</dbReference>
<reference evidence="2 3" key="1">
    <citation type="submission" date="2018-10" db="EMBL/GenBank/DDBJ databases">
        <title>Genomic Encyclopedia of Archaeal and Bacterial Type Strains, Phase II (KMG-II): from individual species to whole genera.</title>
        <authorList>
            <person name="Goeker M."/>
        </authorList>
    </citation>
    <scope>NUCLEOTIDE SEQUENCE [LARGE SCALE GENOMIC DNA]</scope>
    <source>
        <strain evidence="2 3">DSM 29537</strain>
    </source>
</reference>
<evidence type="ECO:0000313" key="3">
    <source>
        <dbReference type="Proteomes" id="UP000277579"/>
    </source>
</evidence>
<accession>A0A495MP15</accession>
<sequence>MIKSTVTLAFMVTVFSASLMKAQDFQGQATYESKTIIKDDIKIDGPNMTPDMKAMFAEKMKKAFEKTYVLNFNKTESIYEEPQKLEAPGASSGGVVIKTASASDGKIYKNIKSKMMLSEEDFFGKEFLITDSLPNWNWQLLNETKKIGNYTCYKAVSVIPVTKEDMEEYEKMKKKKSEGTTQLFTVSEPKERTITVWYTPEIPISQGPGEYWGLPGLIMEVSDARTVVLCSKIILNPKDKITIKVPKSGKKVTKKEYDILIEKQMEQMKDSKGNIQIRIGN</sequence>